<organism evidence="2 3">
    <name type="scientific">Malassezia japonica</name>
    <dbReference type="NCBI Taxonomy" id="223818"/>
    <lineage>
        <taxon>Eukaryota</taxon>
        <taxon>Fungi</taxon>
        <taxon>Dikarya</taxon>
        <taxon>Basidiomycota</taxon>
        <taxon>Ustilaginomycotina</taxon>
        <taxon>Malasseziomycetes</taxon>
        <taxon>Malasseziales</taxon>
        <taxon>Malasseziaceae</taxon>
        <taxon>Malassezia</taxon>
    </lineage>
</organism>
<dbReference type="SUPFAM" id="SSF48371">
    <property type="entry name" value="ARM repeat"/>
    <property type="match status" value="1"/>
</dbReference>
<evidence type="ECO:0000313" key="2">
    <source>
        <dbReference type="EMBL" id="WFD38454.1"/>
    </source>
</evidence>
<name>A0AAF0F0L8_9BASI</name>
<reference evidence="2" key="1">
    <citation type="submission" date="2023-03" db="EMBL/GenBank/DDBJ databases">
        <title>Mating type loci evolution in Malassezia.</title>
        <authorList>
            <person name="Coelho M.A."/>
        </authorList>
    </citation>
    <scope>NUCLEOTIDE SEQUENCE</scope>
    <source>
        <strain evidence="2">CBS 9431</strain>
    </source>
</reference>
<evidence type="ECO:0000256" key="1">
    <source>
        <dbReference type="SAM" id="MobiDB-lite"/>
    </source>
</evidence>
<protein>
    <submittedName>
        <fullName evidence="2">Uncharacterized protein</fullName>
    </submittedName>
</protein>
<accession>A0AAF0F0L8</accession>
<dbReference type="RefSeq" id="XP_060121351.1">
    <property type="nucleotide sequence ID" value="XM_060265368.1"/>
</dbReference>
<evidence type="ECO:0000313" key="3">
    <source>
        <dbReference type="Proteomes" id="UP001217754"/>
    </source>
</evidence>
<proteinExistence type="predicted"/>
<dbReference type="InterPro" id="IPR011989">
    <property type="entry name" value="ARM-like"/>
</dbReference>
<gene>
    <name evidence="2" type="ORF">MJAP1_001407</name>
</gene>
<dbReference type="Gene3D" id="1.25.10.10">
    <property type="entry name" value="Leucine-rich Repeat Variant"/>
    <property type="match status" value="1"/>
</dbReference>
<feature type="region of interest" description="Disordered" evidence="1">
    <location>
        <begin position="350"/>
        <end position="370"/>
    </location>
</feature>
<sequence>MPMLQVLSQPKSARDAVVAWSMLEHLSEGVHYTSESDSLIPPVLLRNTVREQIVQVVQEKALSDAVLQSLAKGIPHGYELLPAISTPLLHLSYHDKASVRKKSLQAMYYGMLSEWDAMHAVEDESRPDCELAPVLLERVHEMLDTSRRRRAPETDAGVLRTIVRILRWVSERQPALLGRSRMTELLQPLCRADAPYLRLAAIEACRSVIRDLDKDDLEPLEATLVDVYARHGLTSSTLAYATGLECARTLGQLWLRIPPRDTPERAPQESAILAFVRAQLPQPNSNIRHYTLSVLQAWIPLDWMHAPSAGSTFSTFGLTERETQILFSYARDADPLLPTGLAALCAAAMAPRDSPPDATPPRAESSAGGE</sequence>
<dbReference type="Proteomes" id="UP001217754">
    <property type="component" value="Chromosome 2"/>
</dbReference>
<dbReference type="EMBL" id="CP119959">
    <property type="protein sequence ID" value="WFD38454.1"/>
    <property type="molecule type" value="Genomic_DNA"/>
</dbReference>
<dbReference type="AlphaFoldDB" id="A0AAF0F0L8"/>
<dbReference type="GeneID" id="85225056"/>
<dbReference type="InterPro" id="IPR016024">
    <property type="entry name" value="ARM-type_fold"/>
</dbReference>
<keyword evidence="3" id="KW-1185">Reference proteome</keyword>